<dbReference type="FunFam" id="1.10.630.10:FF:000005">
    <property type="entry name" value="cytochrome P450 4F22 isoform X2"/>
    <property type="match status" value="1"/>
</dbReference>
<dbReference type="InterPro" id="IPR001128">
    <property type="entry name" value="Cyt_P450"/>
</dbReference>
<proteinExistence type="inferred from homology"/>
<keyword evidence="8" id="KW-0472">Membrane</keyword>
<gene>
    <name evidence="12" type="primary">CYP4B35</name>
    <name evidence="10" type="synonym">CYP4B1</name>
</gene>
<protein>
    <submittedName>
        <fullName evidence="10">Cytochrome P450 family 4 subfamily B member 35</fullName>
    </submittedName>
</protein>
<keyword evidence="5" id="KW-0256">Endoplasmic reticulum</keyword>
<evidence type="ECO:0000313" key="11">
    <source>
        <dbReference type="Proteomes" id="UP000694392"/>
    </source>
</evidence>
<evidence type="ECO:0000256" key="6">
    <source>
        <dbReference type="ARBA" id="ARBA00023004"/>
    </source>
</evidence>
<reference evidence="10" key="1">
    <citation type="submission" date="2025-08" db="UniProtKB">
        <authorList>
            <consortium name="Ensembl"/>
        </authorList>
    </citation>
    <scope>IDENTIFICATION</scope>
</reference>
<dbReference type="GO" id="GO:0005789">
    <property type="term" value="C:endoplasmic reticulum membrane"/>
    <property type="evidence" value="ECO:0007669"/>
    <property type="project" value="UniProtKB-SubCell"/>
</dbReference>
<keyword evidence="3 9" id="KW-0349">Heme</keyword>
<dbReference type="GO" id="GO:0005506">
    <property type="term" value="F:iron ion binding"/>
    <property type="evidence" value="ECO:0007669"/>
    <property type="project" value="InterPro"/>
</dbReference>
<dbReference type="Pfam" id="PF00067">
    <property type="entry name" value="p450"/>
    <property type="match status" value="1"/>
</dbReference>
<feature type="binding site" description="axial binding residue" evidence="9">
    <location>
        <position position="455"/>
    </location>
    <ligand>
        <name>heme</name>
        <dbReference type="ChEBI" id="CHEBI:30413"/>
    </ligand>
    <ligandPart>
        <name>Fe</name>
        <dbReference type="ChEBI" id="CHEBI:18248"/>
    </ligandPart>
</feature>
<evidence type="ECO:0000256" key="5">
    <source>
        <dbReference type="ARBA" id="ARBA00022824"/>
    </source>
</evidence>
<sequence>MTMSGRTYWLHLDLSPFLALLALLCLACVLLKAIQLYQRKRKMLQILKSFPGPPAHWLYGHAREFGQVGDLDKVMSWAEQYPYGHSLWFGGFLGFLNIYHPEYAKAVYSRGDPKALDFYNFFVPWIGRGLLVLDGPKWFQHRRLLTPGFHSAILKSYLPLMVESTEVMLVGNLFVYNKSLDIFQDVGLMALDSMLKCTFSYHSNCQKDRVSSYVQAIGDLTALMQERLQLFLYHNDLIYRLSPHGRRFLKACRIAHLHTEKVIRERKEVLKEELELEKIQKKRHLDFLDILLCARDENGEGLSDEDVRAEVDTFMFEGHDTTTSGIAWILYAMALNPEHQQKCREEIKNILGDRKTIHWDDYAKMTYITMCIKESIRIYPPVPQVYRQLNKPVTFVDGRSLPAGGLVSLHIYALHRNPAVWKDPKVFDPLRFLPENTSDRHSYAFLPFAAGPRNCIGQQFAMMEMKVALALALLRFDISPDLSKPPCMKHQLILRSRTGIHLHLKKRPSSPSGRPRNLANQKLFMGVQSDPLMG</sequence>
<dbReference type="GO" id="GO:0020037">
    <property type="term" value="F:heme binding"/>
    <property type="evidence" value="ECO:0007669"/>
    <property type="project" value="InterPro"/>
</dbReference>
<dbReference type="Ensembl" id="ENSSPUT00000013519.1">
    <property type="protein sequence ID" value="ENSSPUP00000012681.1"/>
    <property type="gene ID" value="ENSSPUG00000009557.1"/>
</dbReference>
<dbReference type="PRINTS" id="PR00463">
    <property type="entry name" value="EP450I"/>
</dbReference>
<evidence type="ECO:0000256" key="7">
    <source>
        <dbReference type="ARBA" id="ARBA00023033"/>
    </source>
</evidence>
<comment type="subcellular location">
    <subcellularLocation>
        <location evidence="1">Endoplasmic reticulum membrane</location>
    </subcellularLocation>
</comment>
<dbReference type="SUPFAM" id="SSF48264">
    <property type="entry name" value="Cytochrome P450"/>
    <property type="match status" value="1"/>
</dbReference>
<evidence type="ECO:0000256" key="2">
    <source>
        <dbReference type="ARBA" id="ARBA00010617"/>
    </source>
</evidence>
<dbReference type="InterPro" id="IPR002401">
    <property type="entry name" value="Cyt_P450_E_grp-I"/>
</dbReference>
<dbReference type="GO" id="GO:0016705">
    <property type="term" value="F:oxidoreductase activity, acting on paired donors, with incorporation or reduction of molecular oxygen"/>
    <property type="evidence" value="ECO:0007669"/>
    <property type="project" value="InterPro"/>
</dbReference>
<reference evidence="10" key="2">
    <citation type="submission" date="2025-09" db="UniProtKB">
        <authorList>
            <consortium name="Ensembl"/>
        </authorList>
    </citation>
    <scope>IDENTIFICATION</scope>
</reference>
<evidence type="ECO:0000256" key="1">
    <source>
        <dbReference type="ARBA" id="ARBA00004586"/>
    </source>
</evidence>
<evidence type="ECO:0000256" key="4">
    <source>
        <dbReference type="ARBA" id="ARBA00022723"/>
    </source>
</evidence>
<comment type="cofactor">
    <cofactor evidence="9">
        <name>heme</name>
        <dbReference type="ChEBI" id="CHEBI:30413"/>
    </cofactor>
</comment>
<evidence type="ECO:0000313" key="10">
    <source>
        <dbReference type="Ensembl" id="ENSSPUP00000012681.1"/>
    </source>
</evidence>
<dbReference type="Proteomes" id="UP000694392">
    <property type="component" value="Unplaced"/>
</dbReference>
<dbReference type="GeneTree" id="ENSGT00940000161441"/>
<keyword evidence="6 9" id="KW-0408">Iron</keyword>
<evidence type="ECO:0000256" key="8">
    <source>
        <dbReference type="ARBA" id="ARBA00023136"/>
    </source>
</evidence>
<dbReference type="GO" id="GO:0004497">
    <property type="term" value="F:monooxygenase activity"/>
    <property type="evidence" value="ECO:0007669"/>
    <property type="project" value="UniProtKB-KW"/>
</dbReference>
<evidence type="ECO:0000256" key="9">
    <source>
        <dbReference type="PIRSR" id="PIRSR602401-1"/>
    </source>
</evidence>
<comment type="similarity">
    <text evidence="2">Belongs to the cytochrome P450 family.</text>
</comment>
<keyword evidence="4 9" id="KW-0479">Metal-binding</keyword>
<dbReference type="PANTHER" id="PTHR24291:SF149">
    <property type="entry name" value="CYTOCHROME P450 4B1"/>
    <property type="match status" value="1"/>
</dbReference>
<dbReference type="AlphaFoldDB" id="A0A8D0H192"/>
<keyword evidence="7" id="KW-0503">Monooxygenase</keyword>
<dbReference type="PANTHER" id="PTHR24291">
    <property type="entry name" value="CYTOCHROME P450 FAMILY 4"/>
    <property type="match status" value="1"/>
</dbReference>
<evidence type="ECO:0000313" key="12">
    <source>
        <dbReference type="VGNC" id="VGNC:104298"/>
    </source>
</evidence>
<dbReference type="InterPro" id="IPR036396">
    <property type="entry name" value="Cyt_P450_sf"/>
</dbReference>
<accession>A0A8D0H192</accession>
<dbReference type="VGNC" id="VGNC:104298">
    <property type="gene designation" value="CYP4B35"/>
</dbReference>
<dbReference type="InterPro" id="IPR050196">
    <property type="entry name" value="Cytochrome_P450_Monoox"/>
</dbReference>
<name>A0A8D0H192_SPHPU</name>
<keyword evidence="7" id="KW-0560">Oxidoreductase</keyword>
<organism evidence="10 11">
    <name type="scientific">Sphenodon punctatus</name>
    <name type="common">Tuatara</name>
    <name type="synonym">Hatteria punctata</name>
    <dbReference type="NCBI Taxonomy" id="8508"/>
    <lineage>
        <taxon>Eukaryota</taxon>
        <taxon>Metazoa</taxon>
        <taxon>Chordata</taxon>
        <taxon>Craniata</taxon>
        <taxon>Vertebrata</taxon>
        <taxon>Euteleostomi</taxon>
        <taxon>Lepidosauria</taxon>
        <taxon>Sphenodontia</taxon>
        <taxon>Sphenodontidae</taxon>
        <taxon>Sphenodon</taxon>
    </lineage>
</organism>
<keyword evidence="11" id="KW-1185">Reference proteome</keyword>
<evidence type="ECO:0000256" key="3">
    <source>
        <dbReference type="ARBA" id="ARBA00022617"/>
    </source>
</evidence>
<dbReference type="Gene3D" id="1.10.630.10">
    <property type="entry name" value="Cytochrome P450"/>
    <property type="match status" value="1"/>
</dbReference>
<dbReference type="PRINTS" id="PR00385">
    <property type="entry name" value="P450"/>
</dbReference>